<evidence type="ECO:0000313" key="2">
    <source>
        <dbReference type="Proteomes" id="UP001300261"/>
    </source>
</evidence>
<proteinExistence type="predicted"/>
<organism evidence="1 2">
    <name type="scientific">Roseibium salinum</name>
    <dbReference type="NCBI Taxonomy" id="1604349"/>
    <lineage>
        <taxon>Bacteria</taxon>
        <taxon>Pseudomonadati</taxon>
        <taxon>Pseudomonadota</taxon>
        <taxon>Alphaproteobacteria</taxon>
        <taxon>Hyphomicrobiales</taxon>
        <taxon>Stappiaceae</taxon>
        <taxon>Roseibium</taxon>
    </lineage>
</organism>
<sequence>MTTREPTAVLPEVLAQIRALPGSDKPLIICDVDEVILHMVLHLEEYLHANGLMFLKHEYRLTGNICGKSDRVLISSDDVRRHLLIFFDEICHRQDMVCGADEALLQLAADWEIVLLTNLPGGHNKPAREQLLSGMGIPYPVLTNSGPKGGAVAALSAGRQGPLVFIDDSPTNHASVHASFPSAVQVQFVADPRFRTSLAQEKHIDLITGDWQETAAFIGAILEGSTC</sequence>
<accession>A0ABT3R1Z5</accession>
<evidence type="ECO:0008006" key="3">
    <source>
        <dbReference type="Google" id="ProtNLM"/>
    </source>
</evidence>
<keyword evidence="2" id="KW-1185">Reference proteome</keyword>
<comment type="caution">
    <text evidence="1">The sequence shown here is derived from an EMBL/GenBank/DDBJ whole genome shotgun (WGS) entry which is preliminary data.</text>
</comment>
<reference evidence="1 2" key="1">
    <citation type="journal article" date="2016" name="Int. J. Syst. Evol. Microbiol.">
        <title>Labrenzia salina sp. nov., isolated from the rhizosphere of the halophyte Arthrocnemum macrostachyum.</title>
        <authorList>
            <person name="Camacho M."/>
            <person name="Redondo-Gomez S."/>
            <person name="Rodriguez-Llorente I."/>
            <person name="Rohde M."/>
            <person name="Sproer C."/>
            <person name="Schumann P."/>
            <person name="Klenk H.P."/>
            <person name="Montero-Calasanz M.D.C."/>
        </authorList>
    </citation>
    <scope>NUCLEOTIDE SEQUENCE [LARGE SCALE GENOMIC DNA]</scope>
    <source>
        <strain evidence="1 2">DSM 29163</strain>
    </source>
</reference>
<name>A0ABT3R1Z5_9HYPH</name>
<dbReference type="Proteomes" id="UP001300261">
    <property type="component" value="Unassembled WGS sequence"/>
</dbReference>
<gene>
    <name evidence="1" type="ORF">ON753_12100</name>
</gene>
<dbReference type="RefSeq" id="WP_265962827.1">
    <property type="nucleotide sequence ID" value="NZ_JAPEVI010000003.1"/>
</dbReference>
<dbReference type="EMBL" id="JAPEVI010000003">
    <property type="protein sequence ID" value="MCX2723110.1"/>
    <property type="molecule type" value="Genomic_DNA"/>
</dbReference>
<protein>
    <recommendedName>
        <fullName evidence="3">Hydrolase of the HAD superfamily</fullName>
    </recommendedName>
</protein>
<evidence type="ECO:0000313" key="1">
    <source>
        <dbReference type="EMBL" id="MCX2723110.1"/>
    </source>
</evidence>